<dbReference type="EMBL" id="JBHTIM010000001">
    <property type="protein sequence ID" value="MFD0779878.1"/>
    <property type="molecule type" value="Genomic_DNA"/>
</dbReference>
<evidence type="ECO:0000313" key="2">
    <source>
        <dbReference type="Proteomes" id="UP001597042"/>
    </source>
</evidence>
<evidence type="ECO:0000313" key="1">
    <source>
        <dbReference type="EMBL" id="MFD0779878.1"/>
    </source>
</evidence>
<sequence length="321" mass="35870">MRTPKPLPEMFRGRDFTVAEAKVAGISSSRLRRSDLDAPFRGIRSPTGSLSTADLTHAESAENYWDALRAMALARAAAYAPALDPRAAFSHLTAAKAHGFPLRSAQMRDLEVHVSTATREARPRARGVTAHFSPRDLRAVVMASGLRVTTPVQTWVALSGNMSTVELVGIGDHLLRRKRPDATLGQLQRAVDRAAGRHGVKRLREALELIRPRTDSVRETQVRLLLTDAGLPEPRVNAPLHDLEGRFIRHGDMVYPEYGVLVEYDGEQHRTDDEQYHRDKRQLEQLIAAGWIVVHVLKADMRDHAGVAQRVRRALHARGWR</sequence>
<dbReference type="RefSeq" id="WP_378751391.1">
    <property type="nucleotide sequence ID" value="NZ_JBHSSV010000005.1"/>
</dbReference>
<dbReference type="SUPFAM" id="SSF52980">
    <property type="entry name" value="Restriction endonuclease-like"/>
    <property type="match status" value="1"/>
</dbReference>
<proteinExistence type="predicted"/>
<gene>
    <name evidence="1" type="ORF">ACFQZV_01035</name>
</gene>
<organism evidence="1 2">
    <name type="scientific">Microbacterium koreense</name>
    <dbReference type="NCBI Taxonomy" id="323761"/>
    <lineage>
        <taxon>Bacteria</taxon>
        <taxon>Bacillati</taxon>
        <taxon>Actinomycetota</taxon>
        <taxon>Actinomycetes</taxon>
        <taxon>Micrococcales</taxon>
        <taxon>Microbacteriaceae</taxon>
        <taxon>Microbacterium</taxon>
    </lineage>
</organism>
<protein>
    <recommendedName>
        <fullName evidence="3">DUF559 domain-containing protein</fullName>
    </recommendedName>
</protein>
<accession>A0ABW2ZNA0</accession>
<dbReference type="InterPro" id="IPR011335">
    <property type="entry name" value="Restrct_endonuc-II-like"/>
</dbReference>
<name>A0ABW2ZNA0_9MICO</name>
<dbReference type="Gene3D" id="3.40.960.10">
    <property type="entry name" value="VSR Endonuclease"/>
    <property type="match status" value="1"/>
</dbReference>
<evidence type="ECO:0008006" key="3">
    <source>
        <dbReference type="Google" id="ProtNLM"/>
    </source>
</evidence>
<keyword evidence="2" id="KW-1185">Reference proteome</keyword>
<reference evidence="2" key="1">
    <citation type="journal article" date="2019" name="Int. J. Syst. Evol. Microbiol.">
        <title>The Global Catalogue of Microorganisms (GCM) 10K type strain sequencing project: providing services to taxonomists for standard genome sequencing and annotation.</title>
        <authorList>
            <consortium name="The Broad Institute Genomics Platform"/>
            <consortium name="The Broad Institute Genome Sequencing Center for Infectious Disease"/>
            <person name="Wu L."/>
            <person name="Ma J."/>
        </authorList>
    </citation>
    <scope>NUCLEOTIDE SEQUENCE [LARGE SCALE GENOMIC DNA]</scope>
    <source>
        <strain evidence="2">CCUG 50754</strain>
    </source>
</reference>
<comment type="caution">
    <text evidence="1">The sequence shown here is derived from an EMBL/GenBank/DDBJ whole genome shotgun (WGS) entry which is preliminary data.</text>
</comment>
<dbReference type="Proteomes" id="UP001597042">
    <property type="component" value="Unassembled WGS sequence"/>
</dbReference>